<protein>
    <submittedName>
        <fullName evidence="1">Uncharacterized protein</fullName>
    </submittedName>
</protein>
<accession>A0A1H0E9G1</accession>
<reference evidence="2" key="1">
    <citation type="submission" date="2016-10" db="EMBL/GenBank/DDBJ databases">
        <authorList>
            <person name="de Groot N.N."/>
        </authorList>
    </citation>
    <scope>NUCLEOTIDE SEQUENCE [LARGE SCALE GENOMIC DNA]</scope>
    <source>
        <strain evidence="2">BP1-145</strain>
    </source>
</reference>
<sequence length="90" mass="10162">MQRIQIIAVMEVAINSQLYQQASNYAQQQGLNITSVIENFLMRFVGASKNTTEQAVPDVVQSLLGAGEKVAEDDLNAREAYYKFLEEKYK</sequence>
<gene>
    <name evidence="1" type="ORF">SAMN04487900_10351</name>
</gene>
<evidence type="ECO:0000313" key="1">
    <source>
        <dbReference type="EMBL" id="SDN78938.1"/>
    </source>
</evidence>
<dbReference type="InterPro" id="IPR045944">
    <property type="entry name" value="DUF6364"/>
</dbReference>
<dbReference type="EMBL" id="FNIW01000003">
    <property type="protein sequence ID" value="SDN78938.1"/>
    <property type="molecule type" value="Genomic_DNA"/>
</dbReference>
<proteinExistence type="predicted"/>
<dbReference type="Proteomes" id="UP000199134">
    <property type="component" value="Unassembled WGS sequence"/>
</dbReference>
<name>A0A1H0E9G1_9BACT</name>
<evidence type="ECO:0000313" key="2">
    <source>
        <dbReference type="Proteomes" id="UP000199134"/>
    </source>
</evidence>
<organism evidence="1 2">
    <name type="scientific">Prevotella communis</name>
    <dbReference type="NCBI Taxonomy" id="2913614"/>
    <lineage>
        <taxon>Bacteria</taxon>
        <taxon>Pseudomonadati</taxon>
        <taxon>Bacteroidota</taxon>
        <taxon>Bacteroidia</taxon>
        <taxon>Bacteroidales</taxon>
        <taxon>Prevotellaceae</taxon>
        <taxon>Prevotella</taxon>
    </lineage>
</organism>
<dbReference type="AlphaFoldDB" id="A0A1H0E9G1"/>
<dbReference type="Pfam" id="PF19891">
    <property type="entry name" value="DUF6364"/>
    <property type="match status" value="1"/>
</dbReference>
<comment type="caution">
    <text evidence="1">The sequence shown here is derived from an EMBL/GenBank/DDBJ whole genome shotgun (WGS) entry which is preliminary data.</text>
</comment>